<evidence type="ECO:0000313" key="10">
    <source>
        <dbReference type="EnsemblMetazoa" id="CapteP170160"/>
    </source>
</evidence>
<dbReference type="GO" id="GO:0005634">
    <property type="term" value="C:nucleus"/>
    <property type="evidence" value="ECO:0007669"/>
    <property type="project" value="UniProtKB-ARBA"/>
</dbReference>
<gene>
    <name evidence="9" type="ORF">CAPTEDRAFT_170160</name>
</gene>
<sequence length="453" mass="51942">MQLKHNLNSVKNQLSEFAIEEWHQHTSYTHRAGLVVSHVRRNVKPELCTQAWCKFLEIQHNLGGVTSLVTDNTVNSVHLCEAPGAFITCFNHVLQSSANQSIAWRWIANTLNPYYEGNTSAEMISDDRFIVNTLQNWSFGADDSGNIMSTQNLTALQQEVKAWKRVDLVTADGSVDCANEPERQEEMVSHLHLCEVTTALHLLSRHGSFVLKTFTLLESSSVCLMFLLNCLFEKVKVFKPTTSKPGNSEVYVLCQNFLGVSTEVLDALKKAIDRKSPLTIFSRSQIPDTFIEQHRKCCQFFIQHQIKTITENVHLYSNMNQERKLHLESQRLCFIDMFMERYRLSSIDTSLRIFNERKPLKSLRRAAISRSRHTGSYLSRKHDLNLPWPQRLALYSQMELSLTNIQQLWLPTKNTFSPVAEVSFTCVVGKPYSSMMSSPFCDADLMKTLKHRT</sequence>
<dbReference type="InterPro" id="IPR029063">
    <property type="entry name" value="SAM-dependent_MTases_sf"/>
</dbReference>
<dbReference type="Proteomes" id="UP000014760">
    <property type="component" value="Unassembled WGS sequence"/>
</dbReference>
<evidence type="ECO:0000256" key="6">
    <source>
        <dbReference type="ARBA" id="ARBA00049477"/>
    </source>
</evidence>
<proteinExistence type="predicted"/>
<reference evidence="11" key="1">
    <citation type="submission" date="2012-12" db="EMBL/GenBank/DDBJ databases">
        <authorList>
            <person name="Hellsten U."/>
            <person name="Grimwood J."/>
            <person name="Chapman J.A."/>
            <person name="Shapiro H."/>
            <person name="Aerts A."/>
            <person name="Otillar R.P."/>
            <person name="Terry A.Y."/>
            <person name="Boore J.L."/>
            <person name="Simakov O."/>
            <person name="Marletaz F."/>
            <person name="Cho S.-J."/>
            <person name="Edsinger-Gonzales E."/>
            <person name="Havlak P."/>
            <person name="Kuo D.-H."/>
            <person name="Larsson T."/>
            <person name="Lv J."/>
            <person name="Arendt D."/>
            <person name="Savage R."/>
            <person name="Osoegawa K."/>
            <person name="de Jong P."/>
            <person name="Lindberg D.R."/>
            <person name="Seaver E.C."/>
            <person name="Weisblat D.A."/>
            <person name="Putnam N.H."/>
            <person name="Grigoriev I.V."/>
            <person name="Rokhsar D.S."/>
        </authorList>
    </citation>
    <scope>NUCLEOTIDE SEQUENCE</scope>
    <source>
        <strain evidence="11">I ESC-2004</strain>
    </source>
</reference>
<dbReference type="InterPro" id="IPR002877">
    <property type="entry name" value="RNA_MeTrfase_FtsJ_dom"/>
</dbReference>
<dbReference type="STRING" id="283909.R7TA72"/>
<feature type="domain" description="Adrift-type SAM-dependent 2'-O-MTase" evidence="8">
    <location>
        <begin position="46"/>
        <end position="259"/>
    </location>
</feature>
<dbReference type="EMBL" id="AMQN01003072">
    <property type="status" value="NOT_ANNOTATED_CDS"/>
    <property type="molecule type" value="Genomic_DNA"/>
</dbReference>
<evidence type="ECO:0000256" key="3">
    <source>
        <dbReference type="ARBA" id="ARBA00022603"/>
    </source>
</evidence>
<comment type="catalytic activity">
    <reaction evidence="6">
        <text>a 5'-end (N(7)-methyl 5'-triphosphoguanosine)-(2'-O-methyl-ribonucleoside)-(ribonucleotide) in mRNA + S-adenosyl-L-methionine = a 5'-end (N(7)-methyl 5'-triphosphoguanosine)-(2'-O-methyl-ribonucleoside)-(2'-O-methyl-ribonucleotide) in mRNA + S-adenosyl-L-homocysteine + H(+)</text>
        <dbReference type="Rhea" id="RHEA:67024"/>
        <dbReference type="Rhea" id="RHEA-COMP:17169"/>
        <dbReference type="Rhea" id="RHEA-COMP:17170"/>
        <dbReference type="ChEBI" id="CHEBI:15378"/>
        <dbReference type="ChEBI" id="CHEBI:57856"/>
        <dbReference type="ChEBI" id="CHEBI:59789"/>
        <dbReference type="ChEBI" id="CHEBI:167612"/>
        <dbReference type="ChEBI" id="CHEBI:167614"/>
        <dbReference type="EC" id="2.1.1.296"/>
    </reaction>
</comment>
<protein>
    <recommendedName>
        <fullName evidence="2">Cap-specific mRNA (nucleoside-2'-O-)-methyltransferase 2</fullName>
        <ecNumber evidence="1">2.1.1.296</ecNumber>
    </recommendedName>
</protein>
<name>R7TA72_CAPTE</name>
<dbReference type="PANTHER" id="PTHR16121:SF2">
    <property type="entry name" value="CAP-SPECIFIC MRNA (NUCLEOSIDE-2'-O-)-METHYLTRANSFERASE 2"/>
    <property type="match status" value="1"/>
</dbReference>
<keyword evidence="5 7" id="KW-0949">S-adenosyl-L-methionine</keyword>
<dbReference type="OrthoDB" id="429597at2759"/>
<keyword evidence="11" id="KW-1185">Reference proteome</keyword>
<dbReference type="Pfam" id="PF01728">
    <property type="entry name" value="FtsJ"/>
    <property type="match status" value="1"/>
</dbReference>
<feature type="binding site" evidence="7">
    <location>
        <position position="84"/>
    </location>
    <ligand>
        <name>S-adenosyl-L-methionine</name>
        <dbReference type="ChEBI" id="CHEBI:59789"/>
    </ligand>
</feature>
<evidence type="ECO:0000313" key="11">
    <source>
        <dbReference type="Proteomes" id="UP000014760"/>
    </source>
</evidence>
<evidence type="ECO:0000313" key="9">
    <source>
        <dbReference type="EMBL" id="ELT90643.1"/>
    </source>
</evidence>
<dbReference type="InterPro" id="IPR050851">
    <property type="entry name" value="mRNA_Cap_2O-Ribose_MeTrfase"/>
</dbReference>
<evidence type="ECO:0000256" key="7">
    <source>
        <dbReference type="PROSITE-ProRule" id="PRU00946"/>
    </source>
</evidence>
<evidence type="ECO:0000256" key="2">
    <source>
        <dbReference type="ARBA" id="ARBA00021134"/>
    </source>
</evidence>
<evidence type="ECO:0000256" key="4">
    <source>
        <dbReference type="ARBA" id="ARBA00022679"/>
    </source>
</evidence>
<dbReference type="OMA" id="SISICKM"/>
<dbReference type="GO" id="GO:0006370">
    <property type="term" value="P:7-methylguanosine mRNA capping"/>
    <property type="evidence" value="ECO:0007669"/>
    <property type="project" value="TreeGrafter"/>
</dbReference>
<dbReference type="EC" id="2.1.1.296" evidence="1"/>
<evidence type="ECO:0000259" key="8">
    <source>
        <dbReference type="PROSITE" id="PS51614"/>
    </source>
</evidence>
<dbReference type="HOGENOM" id="CLU_019427_1_1_1"/>
<reference evidence="9 11" key="2">
    <citation type="journal article" date="2013" name="Nature">
        <title>Insights into bilaterian evolution from three spiralian genomes.</title>
        <authorList>
            <person name="Simakov O."/>
            <person name="Marletaz F."/>
            <person name="Cho S.J."/>
            <person name="Edsinger-Gonzales E."/>
            <person name="Havlak P."/>
            <person name="Hellsten U."/>
            <person name="Kuo D.H."/>
            <person name="Larsson T."/>
            <person name="Lv J."/>
            <person name="Arendt D."/>
            <person name="Savage R."/>
            <person name="Osoegawa K."/>
            <person name="de Jong P."/>
            <person name="Grimwood J."/>
            <person name="Chapman J.A."/>
            <person name="Shapiro H."/>
            <person name="Aerts A."/>
            <person name="Otillar R.P."/>
            <person name="Terry A.Y."/>
            <person name="Boore J.L."/>
            <person name="Grigoriev I.V."/>
            <person name="Lindberg D.R."/>
            <person name="Seaver E.C."/>
            <person name="Weisblat D.A."/>
            <person name="Putnam N.H."/>
            <person name="Rokhsar D.S."/>
        </authorList>
    </citation>
    <scope>NUCLEOTIDE SEQUENCE</scope>
    <source>
        <strain evidence="9 11">I ESC-2004</strain>
    </source>
</reference>
<dbReference type="GO" id="GO:0120550">
    <property type="term" value="F:methyltransferase cap2 activity"/>
    <property type="evidence" value="ECO:0007669"/>
    <property type="project" value="UniProtKB-EC"/>
</dbReference>
<evidence type="ECO:0000256" key="5">
    <source>
        <dbReference type="ARBA" id="ARBA00022691"/>
    </source>
</evidence>
<keyword evidence="4 7" id="KW-0808">Transferase</keyword>
<accession>R7TA72</accession>
<dbReference type="GO" id="GO:0005737">
    <property type="term" value="C:cytoplasm"/>
    <property type="evidence" value="ECO:0007669"/>
    <property type="project" value="TreeGrafter"/>
</dbReference>
<dbReference type="GO" id="GO:0032259">
    <property type="term" value="P:methylation"/>
    <property type="evidence" value="ECO:0007669"/>
    <property type="project" value="UniProtKB-KW"/>
</dbReference>
<feature type="active site" description="Proton acceptor" evidence="7">
    <location>
        <position position="212"/>
    </location>
</feature>
<dbReference type="FunCoup" id="R7TA72">
    <property type="interactions" value="2012"/>
</dbReference>
<dbReference type="SUPFAM" id="SSF53335">
    <property type="entry name" value="S-adenosyl-L-methionine-dependent methyltransferases"/>
    <property type="match status" value="1"/>
</dbReference>
<dbReference type="InterPro" id="IPR025807">
    <property type="entry name" value="Adrift-typ_MeTrfase"/>
</dbReference>
<dbReference type="PROSITE" id="PS51614">
    <property type="entry name" value="SAM_MT_ADRIFT"/>
    <property type="match status" value="1"/>
</dbReference>
<feature type="binding site" evidence="7">
    <location>
        <position position="172"/>
    </location>
    <ligand>
        <name>S-adenosyl-L-methionine</name>
        <dbReference type="ChEBI" id="CHEBI:59789"/>
    </ligand>
</feature>
<dbReference type="Gene3D" id="3.40.50.12760">
    <property type="match status" value="1"/>
</dbReference>
<dbReference type="PANTHER" id="PTHR16121">
    <property type="entry name" value="CAP-SPECIFIC MRNA (NUCLEOSIDE-2'-O-)-METHYLTRANSFERASE 1-RELATED"/>
    <property type="match status" value="1"/>
</dbReference>
<keyword evidence="3 7" id="KW-0489">Methyltransferase</keyword>
<dbReference type="EMBL" id="KB310836">
    <property type="protein sequence ID" value="ELT90643.1"/>
    <property type="molecule type" value="Genomic_DNA"/>
</dbReference>
<feature type="binding site" evidence="7">
    <location>
        <position position="104"/>
    </location>
    <ligand>
        <name>S-adenosyl-L-methionine</name>
        <dbReference type="ChEBI" id="CHEBI:59789"/>
    </ligand>
</feature>
<dbReference type="GO" id="GO:0004483">
    <property type="term" value="F:methyltransferase cap1 activity"/>
    <property type="evidence" value="ECO:0007669"/>
    <property type="project" value="TreeGrafter"/>
</dbReference>
<organism evidence="9">
    <name type="scientific">Capitella teleta</name>
    <name type="common">Polychaete worm</name>
    <dbReference type="NCBI Taxonomy" id="283909"/>
    <lineage>
        <taxon>Eukaryota</taxon>
        <taxon>Metazoa</taxon>
        <taxon>Spiralia</taxon>
        <taxon>Lophotrochozoa</taxon>
        <taxon>Annelida</taxon>
        <taxon>Polychaeta</taxon>
        <taxon>Sedentaria</taxon>
        <taxon>Scolecida</taxon>
        <taxon>Capitellidae</taxon>
        <taxon>Capitella</taxon>
    </lineage>
</organism>
<evidence type="ECO:0000256" key="1">
    <source>
        <dbReference type="ARBA" id="ARBA00012770"/>
    </source>
</evidence>
<dbReference type="AlphaFoldDB" id="R7TA72"/>
<dbReference type="EnsemblMetazoa" id="CapteT170160">
    <property type="protein sequence ID" value="CapteP170160"/>
    <property type="gene ID" value="CapteG170160"/>
</dbReference>
<reference evidence="10" key="3">
    <citation type="submission" date="2015-06" db="UniProtKB">
        <authorList>
            <consortium name="EnsemblMetazoa"/>
        </authorList>
    </citation>
    <scope>IDENTIFICATION</scope>
</reference>